<evidence type="ECO:0000256" key="4">
    <source>
        <dbReference type="ARBA" id="ARBA00022833"/>
    </source>
</evidence>
<comment type="cofactor">
    <cofactor evidence="1">
        <name>Zn(2+)</name>
        <dbReference type="ChEBI" id="CHEBI:29105"/>
    </cofactor>
</comment>
<accession>A0A7Y2JZ90</accession>
<keyword evidence="4" id="KW-0862">Zinc</keyword>
<dbReference type="SUPFAM" id="SSF53187">
    <property type="entry name" value="Zn-dependent exopeptidases"/>
    <property type="match status" value="1"/>
</dbReference>
<dbReference type="PANTHER" id="PTHR37326">
    <property type="entry name" value="BLL3975 PROTEIN"/>
    <property type="match status" value="1"/>
</dbReference>
<evidence type="ECO:0000256" key="1">
    <source>
        <dbReference type="ARBA" id="ARBA00001947"/>
    </source>
</evidence>
<dbReference type="EMBL" id="JABAIV010000003">
    <property type="protein sequence ID" value="NNG23260.1"/>
    <property type="molecule type" value="Genomic_DNA"/>
</dbReference>
<dbReference type="GO" id="GO:0016788">
    <property type="term" value="F:hydrolase activity, acting on ester bonds"/>
    <property type="evidence" value="ECO:0007669"/>
    <property type="project" value="InterPro"/>
</dbReference>
<name>A0A7Y2JZ90_9BURK</name>
<keyword evidence="2" id="KW-0479">Metal-binding</keyword>
<evidence type="ECO:0000256" key="2">
    <source>
        <dbReference type="ARBA" id="ARBA00022723"/>
    </source>
</evidence>
<feature type="domain" description="Succinylglutamate desuccinylase/Aspartoacylase catalytic" evidence="5">
    <location>
        <begin position="23"/>
        <end position="122"/>
    </location>
</feature>
<dbReference type="Proteomes" id="UP000533905">
    <property type="component" value="Unassembled WGS sequence"/>
</dbReference>
<sequence length="328" mass="36365">MTSTSNHQHNYQFKSVNYTGLLPGPRVIIMGATHGNETCGTKGILRVMDDIDSGRLQVTAGSVTFVPVVNPKAYEQNTRNGDRNLNRNLFPKDEPQDFEDHIANWLCPLLGQHDVLLDLHSFNATGGQPFVMVGPLDNEGPLQPFKHAAKERAWARRLGVKRFVDGWLASYGDGVKRRSRGNASELETVLRYGVGTTEYMRTTGGYALTLECGQHDDPGAPEVAYRAIMNTLAHLQLIEAPDPEPVPFEEMEALSMVVVHDKLDAADRFTRSWASFDAVAEGDEIGVRADGTRVTAEFSGRILFPDAKANANSEWYYLTRPNPTFGRE</sequence>
<keyword evidence="7" id="KW-1185">Reference proteome</keyword>
<evidence type="ECO:0000259" key="5">
    <source>
        <dbReference type="Pfam" id="PF24827"/>
    </source>
</evidence>
<organism evidence="6 7">
    <name type="scientific">Telluria aromaticivorans</name>
    <dbReference type="NCBI Taxonomy" id="2725995"/>
    <lineage>
        <taxon>Bacteria</taxon>
        <taxon>Pseudomonadati</taxon>
        <taxon>Pseudomonadota</taxon>
        <taxon>Betaproteobacteria</taxon>
        <taxon>Burkholderiales</taxon>
        <taxon>Oxalobacteraceae</taxon>
        <taxon>Telluria group</taxon>
        <taxon>Telluria</taxon>
    </lineage>
</organism>
<dbReference type="PANTHER" id="PTHR37326:SF1">
    <property type="entry name" value="BLL3975 PROTEIN"/>
    <property type="match status" value="1"/>
</dbReference>
<dbReference type="AlphaFoldDB" id="A0A7Y2JZ90"/>
<keyword evidence="3" id="KW-0378">Hydrolase</keyword>
<dbReference type="RefSeq" id="WP_171083675.1">
    <property type="nucleotide sequence ID" value="NZ_JABAIV010000003.1"/>
</dbReference>
<reference evidence="6 7" key="1">
    <citation type="submission" date="2020-04" db="EMBL/GenBank/DDBJ databases">
        <title>Massilia sp. nov., a cold adapted bacteria isolated from Arctic soil.</title>
        <authorList>
            <person name="Son J."/>
            <person name="Ka J.-O."/>
        </authorList>
    </citation>
    <scope>NUCLEOTIDE SEQUENCE [LARGE SCALE GENOMIC DNA]</scope>
    <source>
        <strain evidence="6 7">ML15P13</strain>
    </source>
</reference>
<gene>
    <name evidence="6" type="ORF">HGB41_09635</name>
</gene>
<protein>
    <submittedName>
        <fullName evidence="6">Succinylglutamate desuccinylase</fullName>
    </submittedName>
</protein>
<comment type="caution">
    <text evidence="6">The sequence shown here is derived from an EMBL/GenBank/DDBJ whole genome shotgun (WGS) entry which is preliminary data.</text>
</comment>
<evidence type="ECO:0000313" key="6">
    <source>
        <dbReference type="EMBL" id="NNG23260.1"/>
    </source>
</evidence>
<evidence type="ECO:0000256" key="3">
    <source>
        <dbReference type="ARBA" id="ARBA00022801"/>
    </source>
</evidence>
<dbReference type="GO" id="GO:0046872">
    <property type="term" value="F:metal ion binding"/>
    <property type="evidence" value="ECO:0007669"/>
    <property type="project" value="UniProtKB-KW"/>
</dbReference>
<evidence type="ECO:0000313" key="7">
    <source>
        <dbReference type="Proteomes" id="UP000533905"/>
    </source>
</evidence>
<dbReference type="Gene3D" id="3.40.630.10">
    <property type="entry name" value="Zn peptidases"/>
    <property type="match status" value="1"/>
</dbReference>
<dbReference type="Pfam" id="PF24827">
    <property type="entry name" value="AstE_AspA_cat"/>
    <property type="match status" value="1"/>
</dbReference>
<dbReference type="InterPro" id="IPR053138">
    <property type="entry name" value="N-alpha-Ac-DABA_deacetylase"/>
</dbReference>
<proteinExistence type="predicted"/>
<dbReference type="InterPro" id="IPR055438">
    <property type="entry name" value="AstE_AspA_cat"/>
</dbReference>